<dbReference type="Pfam" id="PF04909">
    <property type="entry name" value="Amidohydro_2"/>
    <property type="match status" value="1"/>
</dbReference>
<dbReference type="Gene3D" id="3.20.20.140">
    <property type="entry name" value="Metal-dependent hydrolases"/>
    <property type="match status" value="1"/>
</dbReference>
<accession>A0A9W6ZRD0</accession>
<gene>
    <name evidence="3" type="ORF">TrST_g5170</name>
</gene>
<dbReference type="InterPro" id="IPR006680">
    <property type="entry name" value="Amidohydro-rel"/>
</dbReference>
<dbReference type="InterPro" id="IPR052358">
    <property type="entry name" value="Aro_Compnd_Degr_Hydrolases"/>
</dbReference>
<dbReference type="PANTHER" id="PTHR35563">
    <property type="entry name" value="BARREL METAL-DEPENDENT HYDROLASE, PUTATIVE (AFU_ORTHOLOGUE AFUA_1G16240)-RELATED"/>
    <property type="match status" value="1"/>
</dbReference>
<dbReference type="SUPFAM" id="SSF51556">
    <property type="entry name" value="Metallo-dependent hydrolases"/>
    <property type="match status" value="1"/>
</dbReference>
<keyword evidence="1" id="KW-0732">Signal</keyword>
<feature type="signal peptide" evidence="1">
    <location>
        <begin position="1"/>
        <end position="22"/>
    </location>
</feature>
<evidence type="ECO:0000259" key="2">
    <source>
        <dbReference type="Pfam" id="PF04909"/>
    </source>
</evidence>
<dbReference type="InterPro" id="IPR032466">
    <property type="entry name" value="Metal_Hydrolase"/>
</dbReference>
<dbReference type="EMBL" id="BRXY01000037">
    <property type="protein sequence ID" value="GMH55987.1"/>
    <property type="molecule type" value="Genomic_DNA"/>
</dbReference>
<reference evidence="4" key="1">
    <citation type="journal article" date="2023" name="Commun. Biol.">
        <title>Genome analysis of Parmales, the sister group of diatoms, reveals the evolutionary specialization of diatoms from phago-mixotrophs to photoautotrophs.</title>
        <authorList>
            <person name="Ban H."/>
            <person name="Sato S."/>
            <person name="Yoshikawa S."/>
            <person name="Yamada K."/>
            <person name="Nakamura Y."/>
            <person name="Ichinomiya M."/>
            <person name="Sato N."/>
            <person name="Blanc-Mathieu R."/>
            <person name="Endo H."/>
            <person name="Kuwata A."/>
            <person name="Ogata H."/>
        </authorList>
    </citation>
    <scope>NUCLEOTIDE SEQUENCE [LARGE SCALE GENOMIC DNA]</scope>
    <source>
        <strain evidence="4">NIES 3701</strain>
    </source>
</reference>
<dbReference type="GO" id="GO:0016787">
    <property type="term" value="F:hydrolase activity"/>
    <property type="evidence" value="ECO:0007669"/>
    <property type="project" value="InterPro"/>
</dbReference>
<dbReference type="AlphaFoldDB" id="A0A9W6ZRD0"/>
<proteinExistence type="predicted"/>
<dbReference type="OrthoDB" id="2135488at2759"/>
<sequence length="323" mass="35709">MVGLKLVLIVIFTTCYLPQSSPLGITLDTHYHLSPPSTPLPPSATVTEYDAFTSSLKVTKSVCTQPAALYANHNYLLTHASDNRKAVGLFTPPPSTKVYDSDNPNTHTSIHSIDTFTNLQSSSPSLLGVRLNPSLFPSEDSSLPLSSNPDLLRLYKHLSTISYTGPTLKHFNDRSELVGRAGVASLLCMSGFNTVEEDVLRLLDVSPDTPLVIDHFGFTRIGTKEGDEDFQRLISLLQDSRSLYVRASAGFRVVGDGDLGRVGRERLGPCLESKRERVLWGTDWPFCGEEGGKEWKDISERMGVEDRWGEELYGFLTVDEKQL</sequence>
<evidence type="ECO:0000256" key="1">
    <source>
        <dbReference type="SAM" id="SignalP"/>
    </source>
</evidence>
<feature type="domain" description="Amidohydrolase-related" evidence="2">
    <location>
        <begin position="198"/>
        <end position="298"/>
    </location>
</feature>
<name>A0A9W6ZRD0_9STRA</name>
<organism evidence="3 4">
    <name type="scientific">Triparma strigata</name>
    <dbReference type="NCBI Taxonomy" id="1606541"/>
    <lineage>
        <taxon>Eukaryota</taxon>
        <taxon>Sar</taxon>
        <taxon>Stramenopiles</taxon>
        <taxon>Ochrophyta</taxon>
        <taxon>Bolidophyceae</taxon>
        <taxon>Parmales</taxon>
        <taxon>Triparmaceae</taxon>
        <taxon>Triparma</taxon>
    </lineage>
</organism>
<protein>
    <recommendedName>
        <fullName evidence="2">Amidohydrolase-related domain-containing protein</fullName>
    </recommendedName>
</protein>
<comment type="caution">
    <text evidence="3">The sequence shown here is derived from an EMBL/GenBank/DDBJ whole genome shotgun (WGS) entry which is preliminary data.</text>
</comment>
<dbReference type="PANTHER" id="PTHR35563:SF2">
    <property type="entry name" value="BARREL METAL-DEPENDENT HYDROLASE, PUTATIVE (AFU_ORTHOLOGUE AFUA_1G16240)-RELATED"/>
    <property type="match status" value="1"/>
</dbReference>
<feature type="chain" id="PRO_5040984611" description="Amidohydrolase-related domain-containing protein" evidence="1">
    <location>
        <begin position="23"/>
        <end position="323"/>
    </location>
</feature>
<evidence type="ECO:0000313" key="4">
    <source>
        <dbReference type="Proteomes" id="UP001165085"/>
    </source>
</evidence>
<dbReference type="Proteomes" id="UP001165085">
    <property type="component" value="Unassembled WGS sequence"/>
</dbReference>
<keyword evidence="4" id="KW-1185">Reference proteome</keyword>
<evidence type="ECO:0000313" key="3">
    <source>
        <dbReference type="EMBL" id="GMH55987.1"/>
    </source>
</evidence>